<evidence type="ECO:0000256" key="3">
    <source>
        <dbReference type="SAM" id="SignalP"/>
    </source>
</evidence>
<feature type="domain" description="DUF7137" evidence="4">
    <location>
        <begin position="109"/>
        <end position="239"/>
    </location>
</feature>
<gene>
    <name evidence="5" type="ORF">GGI25_006016</name>
</gene>
<organism evidence="5 6">
    <name type="scientific">Coemansia spiralis</name>
    <dbReference type="NCBI Taxonomy" id="417178"/>
    <lineage>
        <taxon>Eukaryota</taxon>
        <taxon>Fungi</taxon>
        <taxon>Fungi incertae sedis</taxon>
        <taxon>Zoopagomycota</taxon>
        <taxon>Kickxellomycotina</taxon>
        <taxon>Kickxellomycetes</taxon>
        <taxon>Kickxellales</taxon>
        <taxon>Kickxellaceae</taxon>
        <taxon>Coemansia</taxon>
    </lineage>
</organism>
<protein>
    <recommendedName>
        <fullName evidence="4">DUF7137 domain-containing protein</fullName>
    </recommendedName>
</protein>
<dbReference type="Pfam" id="PF23585">
    <property type="entry name" value="DUF7137"/>
    <property type="match status" value="1"/>
</dbReference>
<dbReference type="OrthoDB" id="2435509at2759"/>
<feature type="compositionally biased region" description="Polar residues" evidence="1">
    <location>
        <begin position="67"/>
        <end position="97"/>
    </location>
</feature>
<dbReference type="AlphaFoldDB" id="A0A9W8G1H4"/>
<evidence type="ECO:0000313" key="6">
    <source>
        <dbReference type="Proteomes" id="UP001151518"/>
    </source>
</evidence>
<name>A0A9W8G1H4_9FUNG</name>
<accession>A0A9W8G1H4</accession>
<reference evidence="5" key="1">
    <citation type="submission" date="2022-07" db="EMBL/GenBank/DDBJ databases">
        <title>Phylogenomic reconstructions and comparative analyses of Kickxellomycotina fungi.</title>
        <authorList>
            <person name="Reynolds N.K."/>
            <person name="Stajich J.E."/>
            <person name="Barry K."/>
            <person name="Grigoriev I.V."/>
            <person name="Crous P."/>
            <person name="Smith M.E."/>
        </authorList>
    </citation>
    <scope>NUCLEOTIDE SEQUENCE</scope>
    <source>
        <strain evidence="5">NRRL 3115</strain>
    </source>
</reference>
<keyword evidence="2" id="KW-1133">Transmembrane helix</keyword>
<dbReference type="Proteomes" id="UP001151518">
    <property type="component" value="Unassembled WGS sequence"/>
</dbReference>
<proteinExistence type="predicted"/>
<evidence type="ECO:0000256" key="2">
    <source>
        <dbReference type="SAM" id="Phobius"/>
    </source>
</evidence>
<comment type="caution">
    <text evidence="5">The sequence shown here is derived from an EMBL/GenBank/DDBJ whole genome shotgun (WGS) entry which is preliminary data.</text>
</comment>
<keyword evidence="2" id="KW-0472">Membrane</keyword>
<feature type="compositionally biased region" description="Polar residues" evidence="1">
    <location>
        <begin position="28"/>
        <end position="41"/>
    </location>
</feature>
<dbReference type="PANTHER" id="PTHR42028:SF1">
    <property type="entry name" value="YALI0E30657P"/>
    <property type="match status" value="1"/>
</dbReference>
<evidence type="ECO:0000256" key="1">
    <source>
        <dbReference type="SAM" id="MobiDB-lite"/>
    </source>
</evidence>
<dbReference type="InterPro" id="IPR055561">
    <property type="entry name" value="DUF7137"/>
</dbReference>
<dbReference type="PANTHER" id="PTHR42028">
    <property type="entry name" value="CHROMOSOME 1, WHOLE GENOME SHOTGUN SEQUENCE"/>
    <property type="match status" value="1"/>
</dbReference>
<feature type="transmembrane region" description="Helical" evidence="2">
    <location>
        <begin position="257"/>
        <end position="279"/>
    </location>
</feature>
<feature type="region of interest" description="Disordered" evidence="1">
    <location>
        <begin position="28"/>
        <end position="110"/>
    </location>
</feature>
<evidence type="ECO:0000259" key="4">
    <source>
        <dbReference type="Pfam" id="PF23585"/>
    </source>
</evidence>
<evidence type="ECO:0000313" key="5">
    <source>
        <dbReference type="EMBL" id="KAJ2669839.1"/>
    </source>
</evidence>
<dbReference type="EMBL" id="JANBTW010000139">
    <property type="protein sequence ID" value="KAJ2669839.1"/>
    <property type="molecule type" value="Genomic_DNA"/>
</dbReference>
<feature type="chain" id="PRO_5040879451" description="DUF7137 domain-containing protein" evidence="3">
    <location>
        <begin position="27"/>
        <end position="280"/>
    </location>
</feature>
<keyword evidence="3" id="KW-0732">Signal</keyword>
<keyword evidence="2" id="KW-0812">Transmembrane</keyword>
<feature type="compositionally biased region" description="Low complexity" evidence="1">
    <location>
        <begin position="42"/>
        <end position="66"/>
    </location>
</feature>
<feature type="signal peptide" evidence="3">
    <location>
        <begin position="1"/>
        <end position="26"/>
    </location>
</feature>
<sequence length="280" mass="29763">MRGATLYRYFAVALFALFCLAGQALSQNDNNEGSQSSSPSVTAETTPTNSGTTSTSPDSASSTSGTVQSKTSNKHTNSGSSESPTATADESQNSDGSETFDASYDETGMPGTVSLMTPNYQAVPTPMFVIGEQIVLGWEYSNDTRRPPNKLSICGRFPTGTQVTSDSRSVCQWNIAVNISGTLRKYTWDTLTEGAPGVAFSEGSGYQMYFYDSEYGVNNAVPGAGRIVPSVFWFNMYRSRYGLTNEGVPVGYDPSTAAAVAIHGLVTICMVLISIVCAFA</sequence>